<keyword evidence="3 5" id="KW-1133">Transmembrane helix</keyword>
<keyword evidence="2 5" id="KW-0812">Transmembrane</keyword>
<evidence type="ECO:0000256" key="5">
    <source>
        <dbReference type="SAM" id="Phobius"/>
    </source>
</evidence>
<feature type="transmembrane region" description="Helical" evidence="5">
    <location>
        <begin position="250"/>
        <end position="270"/>
    </location>
</feature>
<dbReference type="PANTHER" id="PTHR31465:SF9">
    <property type="entry name" value="SPHINGOID LONG-CHAIN BASE TRANSPORTER RSB1"/>
    <property type="match status" value="1"/>
</dbReference>
<feature type="transmembrane region" description="Helical" evidence="5">
    <location>
        <begin position="56"/>
        <end position="76"/>
    </location>
</feature>
<evidence type="ECO:0000256" key="4">
    <source>
        <dbReference type="ARBA" id="ARBA00023136"/>
    </source>
</evidence>
<dbReference type="GO" id="GO:0005886">
    <property type="term" value="C:plasma membrane"/>
    <property type="evidence" value="ECO:0007669"/>
    <property type="project" value="TreeGrafter"/>
</dbReference>
<dbReference type="Pfam" id="PF04479">
    <property type="entry name" value="RTA1"/>
    <property type="match status" value="1"/>
</dbReference>
<sequence>MSLTGNGTVVDHIDGNDSDNPYGYVPSRTVAIIFLSLFTASTVIHGWQASHYRKWWLLYTACLCGVIELAGWSGRLWSSFSPLLDSPFQMQITCTIIAPTPLLAASFIIFGDIIKILGPMYSRLNPRLYTIIFTSCDVVSLVVQGVGGGLAASSDGPDGAEMAIIILVFCACAIEFGYRYTYGIPFPAGIRSPRNIFRTGHSIGRGDLTIRIQLMCYALVFSTTVLFIRAIYRIIELTDGWNGRIIQTELYFNVLDGAMVVLAIYTLNIFHPGMMLSEQFVSEKGGSEMERLETQ</sequence>
<dbReference type="GO" id="GO:0000324">
    <property type="term" value="C:fungal-type vacuole"/>
    <property type="evidence" value="ECO:0007669"/>
    <property type="project" value="TreeGrafter"/>
</dbReference>
<dbReference type="EMBL" id="JAFIQS010000006">
    <property type="protein sequence ID" value="KAG5168346.1"/>
    <property type="molecule type" value="Genomic_DNA"/>
</dbReference>
<evidence type="ECO:0000313" key="6">
    <source>
        <dbReference type="EMBL" id="KAG5168346.1"/>
    </source>
</evidence>
<evidence type="ECO:0000256" key="2">
    <source>
        <dbReference type="ARBA" id="ARBA00022692"/>
    </source>
</evidence>
<proteinExistence type="predicted"/>
<reference evidence="6" key="1">
    <citation type="submission" date="2021-02" db="EMBL/GenBank/DDBJ databases">
        <title>Psilocybe cubensis genome.</title>
        <authorList>
            <person name="Mckernan K.J."/>
            <person name="Crawford S."/>
            <person name="Trippe A."/>
            <person name="Kane L.T."/>
            <person name="Mclaughlin S."/>
        </authorList>
    </citation>
    <scope>NUCLEOTIDE SEQUENCE [LARGE SCALE GENOMIC DNA]</scope>
    <source>
        <strain evidence="6">MGC-MH-2018</strain>
    </source>
</reference>
<dbReference type="InterPro" id="IPR007568">
    <property type="entry name" value="RTA1"/>
</dbReference>
<evidence type="ECO:0000256" key="1">
    <source>
        <dbReference type="ARBA" id="ARBA00004141"/>
    </source>
</evidence>
<organism evidence="6">
    <name type="scientific">Psilocybe cubensis</name>
    <name type="common">Psychedelic mushroom</name>
    <name type="synonym">Stropharia cubensis</name>
    <dbReference type="NCBI Taxonomy" id="181762"/>
    <lineage>
        <taxon>Eukaryota</taxon>
        <taxon>Fungi</taxon>
        <taxon>Dikarya</taxon>
        <taxon>Basidiomycota</taxon>
        <taxon>Agaricomycotina</taxon>
        <taxon>Agaricomycetes</taxon>
        <taxon>Agaricomycetidae</taxon>
        <taxon>Agaricales</taxon>
        <taxon>Agaricineae</taxon>
        <taxon>Strophariaceae</taxon>
        <taxon>Psilocybe</taxon>
    </lineage>
</organism>
<feature type="transmembrane region" description="Helical" evidence="5">
    <location>
        <begin position="96"/>
        <end position="117"/>
    </location>
</feature>
<evidence type="ECO:0008006" key="7">
    <source>
        <dbReference type="Google" id="ProtNLM"/>
    </source>
</evidence>
<feature type="transmembrane region" description="Helical" evidence="5">
    <location>
        <begin position="129"/>
        <end position="150"/>
    </location>
</feature>
<keyword evidence="4 5" id="KW-0472">Membrane</keyword>
<protein>
    <recommendedName>
        <fullName evidence="7">RTA1-domain-containing protein</fullName>
    </recommendedName>
</protein>
<feature type="transmembrane region" description="Helical" evidence="5">
    <location>
        <begin position="214"/>
        <end position="235"/>
    </location>
</feature>
<name>A0A8H7XYP2_PSICU</name>
<comment type="caution">
    <text evidence="6">The sequence shown here is derived from an EMBL/GenBank/DDBJ whole genome shotgun (WGS) entry which is preliminary data.</text>
</comment>
<feature type="transmembrane region" description="Helical" evidence="5">
    <location>
        <begin position="25"/>
        <end position="44"/>
    </location>
</feature>
<evidence type="ECO:0000256" key="3">
    <source>
        <dbReference type="ARBA" id="ARBA00022989"/>
    </source>
</evidence>
<feature type="transmembrane region" description="Helical" evidence="5">
    <location>
        <begin position="162"/>
        <end position="181"/>
    </location>
</feature>
<gene>
    <name evidence="6" type="ORF">JR316_006944</name>
</gene>
<dbReference type="PANTHER" id="PTHR31465">
    <property type="entry name" value="PROTEIN RTA1-RELATED"/>
    <property type="match status" value="1"/>
</dbReference>
<accession>A0A8H7XYP2</accession>
<dbReference type="AlphaFoldDB" id="A0A8H7XYP2"/>
<comment type="subcellular location">
    <subcellularLocation>
        <location evidence="1">Membrane</location>
        <topology evidence="1">Multi-pass membrane protein</topology>
    </subcellularLocation>
</comment>